<sequence>MAPVIDVNLGGCYSVKNHPLSGVTLLQWARLLRARWTQIDLLTYWPRLLFLTLMAALNTIGAIADWILYDAKIRAQELNDEPVFVLGHPRTGTTHLHNLLSKDSRFAYANTYQVGFPSSFLSTSWLAPYMGLIMDSTRPMDNMALAWDTPQEDDEVAVNQLSSGASPYAPLLFMRREPEFRKFYDFDDCDADDFARWRDSFAYFLKKIQFAAGGAHRRLLLKSPVHTARVKLLREMFPKGTFIFVHRHPYEVFKSAVTMADRYYWQCYLQKPRVEDVQEFILYQGALLHRKYTEDVRGVPEARKMEVSFEEVTENTVTALSQVYKALGWGKDFARFKPVVEAYSQSLRDFKMNEHKELGEDARAVVRERWKAWFDDLGYTR</sequence>
<proteinExistence type="predicted"/>
<protein>
    <recommendedName>
        <fullName evidence="2">Sulfotransferase</fullName>
    </recommendedName>
</protein>
<reference evidence="1" key="1">
    <citation type="submission" date="2021-01" db="EMBL/GenBank/DDBJ databases">
        <authorList>
            <person name="Corre E."/>
            <person name="Pelletier E."/>
            <person name="Niang G."/>
            <person name="Scheremetjew M."/>
            <person name="Finn R."/>
            <person name="Kale V."/>
            <person name="Holt S."/>
            <person name="Cochrane G."/>
            <person name="Meng A."/>
            <person name="Brown T."/>
            <person name="Cohen L."/>
        </authorList>
    </citation>
    <scope>NUCLEOTIDE SEQUENCE</scope>
    <source>
        <strain evidence="1">CCMP1723</strain>
    </source>
</reference>
<dbReference type="Pfam" id="PF13469">
    <property type="entry name" value="Sulfotransfer_3"/>
    <property type="match status" value="1"/>
</dbReference>
<dbReference type="SUPFAM" id="SSF52540">
    <property type="entry name" value="P-loop containing nucleoside triphosphate hydrolases"/>
    <property type="match status" value="1"/>
</dbReference>
<organism evidence="1">
    <name type="scientific">Micromonas pusilla</name>
    <name type="common">Picoplanktonic green alga</name>
    <name type="synonym">Chromulina pusilla</name>
    <dbReference type="NCBI Taxonomy" id="38833"/>
    <lineage>
        <taxon>Eukaryota</taxon>
        <taxon>Viridiplantae</taxon>
        <taxon>Chlorophyta</taxon>
        <taxon>Mamiellophyceae</taxon>
        <taxon>Mamiellales</taxon>
        <taxon>Mamiellaceae</taxon>
        <taxon>Micromonas</taxon>
    </lineage>
</organism>
<gene>
    <name evidence="1" type="ORF">MCOM1403_LOCUS423</name>
</gene>
<evidence type="ECO:0008006" key="2">
    <source>
        <dbReference type="Google" id="ProtNLM"/>
    </source>
</evidence>
<name>A0A7S0I798_MICPS</name>
<dbReference type="InterPro" id="IPR027417">
    <property type="entry name" value="P-loop_NTPase"/>
</dbReference>
<dbReference type="PANTHER" id="PTHR36451:SF1">
    <property type="entry name" value="OMEGA-HYDROXY-BETA-DIHYDROMENAQUINONE-9 SULFOTRANSFERASE STF3"/>
    <property type="match status" value="1"/>
</dbReference>
<dbReference type="AlphaFoldDB" id="A0A7S0I798"/>
<dbReference type="Gene3D" id="3.40.50.300">
    <property type="entry name" value="P-loop containing nucleotide triphosphate hydrolases"/>
    <property type="match status" value="1"/>
</dbReference>
<dbReference type="PANTHER" id="PTHR36451">
    <property type="entry name" value="PAPS-DEPENDENT SULFOTRANSFERASE STF3"/>
    <property type="match status" value="1"/>
</dbReference>
<accession>A0A7S0I798</accession>
<evidence type="ECO:0000313" key="1">
    <source>
        <dbReference type="EMBL" id="CAD8512998.1"/>
    </source>
</evidence>
<dbReference type="EMBL" id="HBEQ01000567">
    <property type="protein sequence ID" value="CAD8512998.1"/>
    <property type="molecule type" value="Transcribed_RNA"/>
</dbReference>
<dbReference type="InterPro" id="IPR052736">
    <property type="entry name" value="Stf3_sulfotransferase"/>
</dbReference>